<dbReference type="Proteomes" id="UP001172457">
    <property type="component" value="Chromosome 5"/>
</dbReference>
<comment type="caution">
    <text evidence="3">The sequence shown here is derived from an EMBL/GenBank/DDBJ whole genome shotgun (WGS) entry which is preliminary data.</text>
</comment>
<dbReference type="PANTHER" id="PTHR31087:SF131">
    <property type="entry name" value="TRANSLATION INITIATION FACTOR 2B FAMILY PROTEIN, PUTATIVE, EXPRESSED-RELATED"/>
    <property type="match status" value="1"/>
</dbReference>
<dbReference type="PANTHER" id="PTHR31087">
    <property type="match status" value="1"/>
</dbReference>
<protein>
    <recommendedName>
        <fullName evidence="2">Reverse transcriptase zinc-binding domain-containing protein</fullName>
    </recommendedName>
</protein>
<proteinExistence type="inferred from homology"/>
<dbReference type="SUPFAM" id="SSF54518">
    <property type="entry name" value="Tubby C-terminal domain-like"/>
    <property type="match status" value="1"/>
</dbReference>
<dbReference type="InterPro" id="IPR007612">
    <property type="entry name" value="LOR"/>
</dbReference>
<name>A0AA38T500_9ASTR</name>
<dbReference type="InterPro" id="IPR038595">
    <property type="entry name" value="LOR_sf"/>
</dbReference>
<sequence length="503" mass="57810">MTKVYPTPIIPVAVSPTKSSAPCKNPEVFTIWKKSLLFNCDGFTVFDSNGNLVFRVDNYIAGGNGEIVLMDASGRPLLTIRHKRLSLSDSWQVYDGETIVNPLLSVKKHRNVFHTKSLAYVCKEQLSKNNNTRIPVYEIDGSYAQRCCVIYDDTRRNVAEIKRKDAKGGTVALGIDVFRLVVQPLIDPSLAMALVIILDQMFGTSRVNDGSGLNFSGSFRRKVGDGSETRFWKDRWLGDSPLETVFPRISRLVPDLKVSILERGGWVADSWVWNWSWSRDPRGRALGELQNLEMMLDGWKPCREKKDSWEWELDKNKGFSVQKLREILADREEAGVGETETVWLPIVPKKVNVFLWRLRLGRIPTRVALDNMGVDLDSCLCPRCGLEVEDFDHAFLKCGEVKLLWSKVGKWWNKPLTGIDSVVQFLQEDADLVRTFKGKAWWVGVKWVFLYLLWSHRNRLVFHNDKIRLDECFYKWQRLAFEWISNKSKGVHLDWFAWLSGAT</sequence>
<organism evidence="3 4">
    <name type="scientific">Centaurea solstitialis</name>
    <name type="common">yellow star-thistle</name>
    <dbReference type="NCBI Taxonomy" id="347529"/>
    <lineage>
        <taxon>Eukaryota</taxon>
        <taxon>Viridiplantae</taxon>
        <taxon>Streptophyta</taxon>
        <taxon>Embryophyta</taxon>
        <taxon>Tracheophyta</taxon>
        <taxon>Spermatophyta</taxon>
        <taxon>Magnoliopsida</taxon>
        <taxon>eudicotyledons</taxon>
        <taxon>Gunneridae</taxon>
        <taxon>Pentapetalae</taxon>
        <taxon>asterids</taxon>
        <taxon>campanulids</taxon>
        <taxon>Asterales</taxon>
        <taxon>Asteraceae</taxon>
        <taxon>Carduoideae</taxon>
        <taxon>Cardueae</taxon>
        <taxon>Centaureinae</taxon>
        <taxon>Centaurea</taxon>
    </lineage>
</organism>
<keyword evidence="4" id="KW-1185">Reference proteome</keyword>
<gene>
    <name evidence="3" type="ORF">OSB04_020104</name>
</gene>
<evidence type="ECO:0000313" key="4">
    <source>
        <dbReference type="Proteomes" id="UP001172457"/>
    </source>
</evidence>
<feature type="domain" description="Reverse transcriptase zinc-binding" evidence="2">
    <location>
        <begin position="319"/>
        <end position="405"/>
    </location>
</feature>
<dbReference type="InterPro" id="IPR025659">
    <property type="entry name" value="Tubby-like_C"/>
</dbReference>
<dbReference type="Gene3D" id="2.40.160.200">
    <property type="entry name" value="LURP1-related"/>
    <property type="match status" value="1"/>
</dbReference>
<dbReference type="Pfam" id="PF13966">
    <property type="entry name" value="zf-RVT"/>
    <property type="match status" value="1"/>
</dbReference>
<dbReference type="EMBL" id="JARYMX010000005">
    <property type="protein sequence ID" value="KAJ9547561.1"/>
    <property type="molecule type" value="Genomic_DNA"/>
</dbReference>
<evidence type="ECO:0000313" key="3">
    <source>
        <dbReference type="EMBL" id="KAJ9547561.1"/>
    </source>
</evidence>
<dbReference type="Pfam" id="PF04525">
    <property type="entry name" value="LOR"/>
    <property type="match status" value="1"/>
</dbReference>
<evidence type="ECO:0000256" key="1">
    <source>
        <dbReference type="ARBA" id="ARBA00005437"/>
    </source>
</evidence>
<dbReference type="AlphaFoldDB" id="A0AA38T500"/>
<dbReference type="InterPro" id="IPR026960">
    <property type="entry name" value="RVT-Znf"/>
</dbReference>
<evidence type="ECO:0000259" key="2">
    <source>
        <dbReference type="Pfam" id="PF13966"/>
    </source>
</evidence>
<accession>A0AA38T500</accession>
<reference evidence="3" key="1">
    <citation type="submission" date="2023-03" db="EMBL/GenBank/DDBJ databases">
        <title>Chromosome-scale reference genome and RAD-based genetic map of yellow starthistle (Centaurea solstitialis) reveal putative structural variation and QTLs associated with invader traits.</title>
        <authorList>
            <person name="Reatini B."/>
            <person name="Cang F.A."/>
            <person name="Jiang Q."/>
            <person name="Mckibben M.T.W."/>
            <person name="Barker M.S."/>
            <person name="Rieseberg L.H."/>
            <person name="Dlugosch K.M."/>
        </authorList>
    </citation>
    <scope>NUCLEOTIDE SEQUENCE</scope>
    <source>
        <strain evidence="3">CAN-66</strain>
        <tissue evidence="3">Leaf</tissue>
    </source>
</reference>
<comment type="similarity">
    <text evidence="1">Belongs to the LOR family.</text>
</comment>